<dbReference type="InterPro" id="IPR024301">
    <property type="entry name" value="Amidase_6"/>
</dbReference>
<feature type="region of interest" description="Disordered" evidence="6">
    <location>
        <begin position="966"/>
        <end position="997"/>
    </location>
</feature>
<dbReference type="SMART" id="SM00060">
    <property type="entry name" value="FN3"/>
    <property type="match status" value="1"/>
</dbReference>
<evidence type="ECO:0000256" key="2">
    <source>
        <dbReference type="ARBA" id="ARBA00022525"/>
    </source>
</evidence>
<comment type="caution">
    <text evidence="8">The sequence shown here is derived from an EMBL/GenBank/DDBJ whole genome shotgun (WGS) entry which is preliminary data.</text>
</comment>
<keyword evidence="4" id="KW-0378">Hydrolase</keyword>
<dbReference type="Proteomes" id="UP001596496">
    <property type="component" value="Unassembled WGS sequence"/>
</dbReference>
<keyword evidence="9" id="KW-1185">Reference proteome</keyword>
<keyword evidence="5" id="KW-0624">Polysaccharide degradation</keyword>
<dbReference type="InterPro" id="IPR003961">
    <property type="entry name" value="FN3_dom"/>
</dbReference>
<keyword evidence="4" id="KW-0326">Glycosidase</keyword>
<dbReference type="InterPro" id="IPR055372">
    <property type="entry name" value="CBM96"/>
</dbReference>
<feature type="region of interest" description="Disordered" evidence="6">
    <location>
        <begin position="310"/>
        <end position="341"/>
    </location>
</feature>
<evidence type="ECO:0000259" key="7">
    <source>
        <dbReference type="PROSITE" id="PS50853"/>
    </source>
</evidence>
<name>A0ABW2PAD2_9ACTN</name>
<gene>
    <name evidence="8" type="ORF">ACFQSB_30360</name>
</gene>
<dbReference type="CDD" id="cd00063">
    <property type="entry name" value="FN3"/>
    <property type="match status" value="1"/>
</dbReference>
<evidence type="ECO:0000256" key="3">
    <source>
        <dbReference type="ARBA" id="ARBA00022729"/>
    </source>
</evidence>
<dbReference type="Gene3D" id="2.60.40.10">
    <property type="entry name" value="Immunoglobulins"/>
    <property type="match status" value="1"/>
</dbReference>
<feature type="region of interest" description="Disordered" evidence="6">
    <location>
        <begin position="356"/>
        <end position="385"/>
    </location>
</feature>
<dbReference type="RefSeq" id="WP_380830273.1">
    <property type="nucleotide sequence ID" value="NZ_JBHTCG010000027.1"/>
</dbReference>
<dbReference type="SUPFAM" id="SSF49265">
    <property type="entry name" value="Fibronectin type III"/>
    <property type="match status" value="1"/>
</dbReference>
<evidence type="ECO:0000256" key="5">
    <source>
        <dbReference type="ARBA" id="ARBA00023326"/>
    </source>
</evidence>
<evidence type="ECO:0000256" key="4">
    <source>
        <dbReference type="ARBA" id="ARBA00023295"/>
    </source>
</evidence>
<evidence type="ECO:0000256" key="6">
    <source>
        <dbReference type="SAM" id="MobiDB-lite"/>
    </source>
</evidence>
<keyword evidence="2" id="KW-0964">Secreted</keyword>
<proteinExistence type="predicted"/>
<dbReference type="PROSITE" id="PS50853">
    <property type="entry name" value="FN3"/>
    <property type="match status" value="1"/>
</dbReference>
<dbReference type="EMBL" id="JBHTCG010000027">
    <property type="protein sequence ID" value="MFC7386546.1"/>
    <property type="molecule type" value="Genomic_DNA"/>
</dbReference>
<feature type="domain" description="Fibronectin type-III" evidence="7">
    <location>
        <begin position="734"/>
        <end position="828"/>
    </location>
</feature>
<accession>A0ABW2PAD2</accession>
<keyword evidence="5" id="KW-0119">Carbohydrate metabolism</keyword>
<reference evidence="9" key="1">
    <citation type="journal article" date="2019" name="Int. J. Syst. Evol. Microbiol.">
        <title>The Global Catalogue of Microorganisms (GCM) 10K type strain sequencing project: providing services to taxonomists for standard genome sequencing and annotation.</title>
        <authorList>
            <consortium name="The Broad Institute Genomics Platform"/>
            <consortium name="The Broad Institute Genome Sequencing Center for Infectious Disease"/>
            <person name="Wu L."/>
            <person name="Ma J."/>
        </authorList>
    </citation>
    <scope>NUCLEOTIDE SEQUENCE [LARGE SCALE GENOMIC DNA]</scope>
    <source>
        <strain evidence="9">CECT 7649</strain>
    </source>
</reference>
<evidence type="ECO:0000256" key="1">
    <source>
        <dbReference type="ARBA" id="ARBA00004613"/>
    </source>
</evidence>
<evidence type="ECO:0000313" key="8">
    <source>
        <dbReference type="EMBL" id="MFC7386546.1"/>
    </source>
</evidence>
<dbReference type="InterPro" id="IPR036116">
    <property type="entry name" value="FN3_sf"/>
</dbReference>
<organism evidence="8 9">
    <name type="scientific">Sphaerisporangium rhizosphaerae</name>
    <dbReference type="NCBI Taxonomy" id="2269375"/>
    <lineage>
        <taxon>Bacteria</taxon>
        <taxon>Bacillati</taxon>
        <taxon>Actinomycetota</taxon>
        <taxon>Actinomycetes</taxon>
        <taxon>Streptosporangiales</taxon>
        <taxon>Streptosporangiaceae</taxon>
        <taxon>Sphaerisporangium</taxon>
    </lineage>
</organism>
<protein>
    <submittedName>
        <fullName evidence="8">DNRLRE domain-containing protein</fullName>
    </submittedName>
</protein>
<dbReference type="InterPro" id="IPR013783">
    <property type="entry name" value="Ig-like_fold"/>
</dbReference>
<dbReference type="Pfam" id="PF12671">
    <property type="entry name" value="Amidase_6"/>
    <property type="match status" value="1"/>
</dbReference>
<feature type="compositionally biased region" description="Polar residues" evidence="6">
    <location>
        <begin position="316"/>
        <end position="337"/>
    </location>
</feature>
<dbReference type="Pfam" id="PF00041">
    <property type="entry name" value="fn3"/>
    <property type="match status" value="1"/>
</dbReference>
<sequence>MDLRLSHGGTAPFASIDNGGRSFAVGWNHPLPAPAVRGNTATYTGVVPDGDLVVTSLPQGFTHSLVLRRPPSGPLTITLPIRTKGLTLQKDADHGLRLVDGLGTTVISAPAPHMWDSSKDPASGEATRQAEVTTSIRREAGGAVLTLRPDPGYLSDPALRYPVTIDPTSTLTVGTDTWVATNFPDSQRGSTELKAGTFDGGTTVARSYLLFNDIAGLRGKHILDTDLRLWTYWSSTCSTAGPGVQVRRVTAGWDPDTIRYGSEPATTTSGAKTVTSAYGHDSGCPAAFTHWDIDAIVQAWADGSANHGVQVRGADQSDSTTWRRYHSSNHTSGSQGPTDPALTVTYDSRPTVPQVSITPGADSSTEALTTSSLTPTVSARATDSDGGSLTYTFTLTCTPLGAGCAQPVRTRTISGVPSGTPAQWTVPPGYLTNATRYELSVEAGDGTDTTAADPVRLTTDAADPPTAQSTSLDEPANPILSGVVSRPSGDAVTAQFFLTDDSGNAVGPTPLGSGNATDGGRVSLRLPDGMAGQGQRYSWQMRACAGDACTDRTAPISFTVPAPPPTPQGQTLVLGADTLTLSTAKAAADACQGSACPLQPSSTVKIGGTGADRDLTVVSADLSAIPAGASIVSATLKLGSPACGGACSGEVSAYSLDTALPASPVSSDVTAAIGADGNADAPVGSADLDLAALLSDWLTQPADDHGLALLGSEDSVPAAFPAPQLVISYLPPAPPTVPQGVRARAGDSGTLLTWDEPADTGGSGTVRYDIEVLKSDGQPLKSVGTDDQAVVVTGLTNGSAYSLRVRALTAYGTSGWATASVTPQAVAGGTQSYLDAVKQYLTSQNKMREGVFISASAAAGQSTQGTRFAAALDTQAGPLRQWAEDAAGHQVAQTSSAVTLSDVLVSQTAADSVTVRATVKTTTTTADGVGTASAEDKTNDDVAVRDFVFDKQSTSVASITRNLDGTAVDASGSSGDGDLNGVITGDSTAAPADAPAPLPLDPKGWPDLSVGSGQVSTRSVRQSGIAKWAVDNVYTWPYAIKHNNCTNFTSYAVNKGGKAPEKGWYSRSNDNNWFEHLRIGGGARSYSWMNVVHFYDHFQTKRHRLVWRYSWWGVQPGDVIFFDQKSVSGWLDHLAVVSWVSQRAGVFYAQHGPRDRYRSLSDAWPRLARVYVAKVVK</sequence>
<dbReference type="NCBIfam" id="NF033679">
    <property type="entry name" value="DNRLRE_dom"/>
    <property type="match status" value="1"/>
</dbReference>
<comment type="subcellular location">
    <subcellularLocation>
        <location evidence="1">Secreted</location>
    </subcellularLocation>
</comment>
<keyword evidence="3" id="KW-0732">Signal</keyword>
<evidence type="ECO:0000313" key="9">
    <source>
        <dbReference type="Proteomes" id="UP001596496"/>
    </source>
</evidence>
<feature type="compositionally biased region" description="Low complexity" evidence="6">
    <location>
        <begin position="363"/>
        <end position="376"/>
    </location>
</feature>
<dbReference type="Pfam" id="PF24517">
    <property type="entry name" value="CBM96"/>
    <property type="match status" value="1"/>
</dbReference>